<reference evidence="1 2" key="1">
    <citation type="journal article" date="2020" name="Cell">
        <title>Large-Scale Comparative Analyses of Tick Genomes Elucidate Their Genetic Diversity and Vector Capacities.</title>
        <authorList>
            <consortium name="Tick Genome and Microbiome Consortium (TIGMIC)"/>
            <person name="Jia N."/>
            <person name="Wang J."/>
            <person name="Shi W."/>
            <person name="Du L."/>
            <person name="Sun Y."/>
            <person name="Zhan W."/>
            <person name="Jiang J.F."/>
            <person name="Wang Q."/>
            <person name="Zhang B."/>
            <person name="Ji P."/>
            <person name="Bell-Sakyi L."/>
            <person name="Cui X.M."/>
            <person name="Yuan T.T."/>
            <person name="Jiang B.G."/>
            <person name="Yang W.F."/>
            <person name="Lam T.T."/>
            <person name="Chang Q.C."/>
            <person name="Ding S.J."/>
            <person name="Wang X.J."/>
            <person name="Zhu J.G."/>
            <person name="Ruan X.D."/>
            <person name="Zhao L."/>
            <person name="Wei J.T."/>
            <person name="Ye R.Z."/>
            <person name="Que T.C."/>
            <person name="Du C.H."/>
            <person name="Zhou Y.H."/>
            <person name="Cheng J.X."/>
            <person name="Dai P.F."/>
            <person name="Guo W.B."/>
            <person name="Han X.H."/>
            <person name="Huang E.J."/>
            <person name="Li L.F."/>
            <person name="Wei W."/>
            <person name="Gao Y.C."/>
            <person name="Liu J.Z."/>
            <person name="Shao H.Z."/>
            <person name="Wang X."/>
            <person name="Wang C.C."/>
            <person name="Yang T.C."/>
            <person name="Huo Q.B."/>
            <person name="Li W."/>
            <person name="Chen H.Y."/>
            <person name="Chen S.E."/>
            <person name="Zhou L.G."/>
            <person name="Ni X.B."/>
            <person name="Tian J.H."/>
            <person name="Sheng Y."/>
            <person name="Liu T."/>
            <person name="Pan Y.S."/>
            <person name="Xia L.Y."/>
            <person name="Li J."/>
            <person name="Zhao F."/>
            <person name="Cao W.C."/>
        </authorList>
    </citation>
    <scope>NUCLEOTIDE SEQUENCE [LARGE SCALE GENOMIC DNA]</scope>
    <source>
        <strain evidence="1">HaeL-2018</strain>
    </source>
</reference>
<sequence length="361" mass="40175">MPSTTASNAPVRPKFVLGNRSERLLLCTLGKDATHNFAYPPDGICNFIVYTHVRYEEENSSFFASSPSSVRGWNFFLLKRLQYTATRLLPSQDWRKVSPMSFDARSVNRTLLHLGMAGLAFLNVRIAVGQVPVLTATLRALARGNPGMFLALGVSFRGLHDASASRLVPTDLMDQLVTPLSLFVLETHLPTPREHCTADVLTGRGPFFEQQDGRLTFRGAASFLAQPALRYVDPVAMPRCISVQAGVLVFHVPRGIPRVGARCTEWTLAKLATFCRLTTVRLHVEAEAMYGHIGQLFFTFESTDQVHTKVKGVLRGLYRSELPTCLAVYSLDLDSLPGLCSNNLDRSRRLVYTAYHFLKLL</sequence>
<dbReference type="Proteomes" id="UP000821853">
    <property type="component" value="Chromosome 2"/>
</dbReference>
<accession>A0A9J6G0D4</accession>
<dbReference type="OrthoDB" id="6512953at2759"/>
<name>A0A9J6G0D4_HAELO</name>
<keyword evidence="2" id="KW-1185">Reference proteome</keyword>
<dbReference type="OMA" id="WYASSES"/>
<comment type="caution">
    <text evidence="1">The sequence shown here is derived from an EMBL/GenBank/DDBJ whole genome shotgun (WGS) entry which is preliminary data.</text>
</comment>
<evidence type="ECO:0000313" key="2">
    <source>
        <dbReference type="Proteomes" id="UP000821853"/>
    </source>
</evidence>
<gene>
    <name evidence="1" type="ORF">HPB48_000820</name>
</gene>
<evidence type="ECO:0000313" key="1">
    <source>
        <dbReference type="EMBL" id="KAH9368168.1"/>
    </source>
</evidence>
<organism evidence="1 2">
    <name type="scientific">Haemaphysalis longicornis</name>
    <name type="common">Bush tick</name>
    <dbReference type="NCBI Taxonomy" id="44386"/>
    <lineage>
        <taxon>Eukaryota</taxon>
        <taxon>Metazoa</taxon>
        <taxon>Ecdysozoa</taxon>
        <taxon>Arthropoda</taxon>
        <taxon>Chelicerata</taxon>
        <taxon>Arachnida</taxon>
        <taxon>Acari</taxon>
        <taxon>Parasitiformes</taxon>
        <taxon>Ixodida</taxon>
        <taxon>Ixodoidea</taxon>
        <taxon>Ixodidae</taxon>
        <taxon>Haemaphysalinae</taxon>
        <taxon>Haemaphysalis</taxon>
    </lineage>
</organism>
<dbReference type="VEuPathDB" id="VectorBase:HLOH_057228"/>
<dbReference type="EMBL" id="JABSTR010000004">
    <property type="protein sequence ID" value="KAH9368168.1"/>
    <property type="molecule type" value="Genomic_DNA"/>
</dbReference>
<dbReference type="AlphaFoldDB" id="A0A9J6G0D4"/>
<protein>
    <submittedName>
        <fullName evidence="1">Uncharacterized protein</fullName>
    </submittedName>
</protein>
<proteinExistence type="predicted"/>